<dbReference type="FunFam" id="1.10.510.10:FF:000684">
    <property type="entry name" value="Mitogen-activated protein kinase"/>
    <property type="match status" value="1"/>
</dbReference>
<dbReference type="PANTHER" id="PTHR24055">
    <property type="entry name" value="MITOGEN-ACTIVATED PROTEIN KINASE"/>
    <property type="match status" value="1"/>
</dbReference>
<evidence type="ECO:0000256" key="2">
    <source>
        <dbReference type="ARBA" id="ARBA00008832"/>
    </source>
</evidence>
<dbReference type="Gene3D" id="3.30.200.20">
    <property type="entry name" value="Phosphorylase Kinase, domain 1"/>
    <property type="match status" value="1"/>
</dbReference>
<evidence type="ECO:0000256" key="7">
    <source>
        <dbReference type="ARBA" id="ARBA00022741"/>
    </source>
</evidence>
<keyword evidence="9" id="KW-0067">ATP-binding</keyword>
<evidence type="ECO:0000313" key="11">
    <source>
        <dbReference type="EMBL" id="JAP54399.1"/>
    </source>
</evidence>
<keyword evidence="5" id="KW-0597">Phosphoprotein</keyword>
<sequence>MGEDRHFVPIEVNQTIWTVPSRYTSLAVAGHGSYGTVSSAKDIELNLEVAIKKLDRPFDNAEYAKRTYRELAILSHMDHENIICMIDAFSPQSTFDTFNEIYLVTPMLAADLRAIISSQGLTDEHICFLVYQMLRGLKYMHSAGIIHRDLKPSNIAVNEDCELKIIDFGLARQRQCEMTGYVATRWYRAPEVMLNWMHYNDSVDIWSVACIMVELKTRKPLFCGLNQIDQVKQIMTVVGKPDKELMQKINSSSARDFINNLKEQEKKELKDVFPWASPVVLDLLGKILTLDPDRRLTATQALAHPYFATYHDESDEPVAEPFTDELINMDNLTVTEWKRAIWDRLQSFRPRLSSLRLS</sequence>
<evidence type="ECO:0000256" key="9">
    <source>
        <dbReference type="ARBA" id="ARBA00022840"/>
    </source>
</evidence>
<dbReference type="SUPFAM" id="SSF56112">
    <property type="entry name" value="Protein kinase-like (PK-like)"/>
    <property type="match status" value="1"/>
</dbReference>
<dbReference type="PROSITE" id="PS50011">
    <property type="entry name" value="PROTEIN_KINASE_DOM"/>
    <property type="match status" value="1"/>
</dbReference>
<comment type="similarity">
    <text evidence="2">Belongs to the protein kinase superfamily. CMGC Ser/Thr protein kinase family. MAP kinase subfamily.</text>
</comment>
<organism evidence="11">
    <name type="scientific">Schistocephalus solidus</name>
    <name type="common">Tapeworm</name>
    <dbReference type="NCBI Taxonomy" id="70667"/>
    <lineage>
        <taxon>Eukaryota</taxon>
        <taxon>Metazoa</taxon>
        <taxon>Spiralia</taxon>
        <taxon>Lophotrochozoa</taxon>
        <taxon>Platyhelminthes</taxon>
        <taxon>Cestoda</taxon>
        <taxon>Eucestoda</taxon>
        <taxon>Diphyllobothriidea</taxon>
        <taxon>Diphyllobothriidae</taxon>
        <taxon>Schistocephalus</taxon>
    </lineage>
</organism>
<dbReference type="GO" id="GO:0005737">
    <property type="term" value="C:cytoplasm"/>
    <property type="evidence" value="ECO:0007669"/>
    <property type="project" value="UniProtKB-ARBA"/>
</dbReference>
<dbReference type="InterPro" id="IPR003527">
    <property type="entry name" value="MAP_kinase_CS"/>
</dbReference>
<feature type="domain" description="Protein kinase" evidence="10">
    <location>
        <begin position="23"/>
        <end position="307"/>
    </location>
</feature>
<name>A0A0X3PRX8_SCHSO</name>
<keyword evidence="8 11" id="KW-0418">Kinase</keyword>
<dbReference type="InterPro" id="IPR000719">
    <property type="entry name" value="Prot_kinase_dom"/>
</dbReference>
<evidence type="ECO:0000256" key="6">
    <source>
        <dbReference type="ARBA" id="ARBA00022679"/>
    </source>
</evidence>
<dbReference type="InterPro" id="IPR050117">
    <property type="entry name" value="MAPK"/>
</dbReference>
<dbReference type="GO" id="GO:0005524">
    <property type="term" value="F:ATP binding"/>
    <property type="evidence" value="ECO:0007669"/>
    <property type="project" value="UniProtKB-KW"/>
</dbReference>
<reference evidence="11" key="1">
    <citation type="submission" date="2016-01" db="EMBL/GenBank/DDBJ databases">
        <title>Reference transcriptome for the parasite Schistocephalus solidus: insights into the molecular evolution of parasitism.</title>
        <authorList>
            <person name="Hebert F.O."/>
            <person name="Grambauer S."/>
            <person name="Barber I."/>
            <person name="Landry C.R."/>
            <person name="Aubin-Horth N."/>
        </authorList>
    </citation>
    <scope>NUCLEOTIDE SEQUENCE</scope>
</reference>
<dbReference type="InterPro" id="IPR008352">
    <property type="entry name" value="MAPK_HOG-like"/>
</dbReference>
<comment type="cofactor">
    <cofactor evidence="1">
        <name>Mg(2+)</name>
        <dbReference type="ChEBI" id="CHEBI:18420"/>
    </cofactor>
</comment>
<evidence type="ECO:0000256" key="1">
    <source>
        <dbReference type="ARBA" id="ARBA00001946"/>
    </source>
</evidence>
<evidence type="ECO:0000256" key="4">
    <source>
        <dbReference type="ARBA" id="ARBA00022527"/>
    </source>
</evidence>
<dbReference type="FunFam" id="3.30.200.20:FF:000028">
    <property type="entry name" value="Mitogen-activated protein kinase"/>
    <property type="match status" value="1"/>
</dbReference>
<keyword evidence="7" id="KW-0547">Nucleotide-binding</keyword>
<evidence type="ECO:0000256" key="3">
    <source>
        <dbReference type="ARBA" id="ARBA00012411"/>
    </source>
</evidence>
<proteinExistence type="inferred from homology"/>
<evidence type="ECO:0000259" key="10">
    <source>
        <dbReference type="PROSITE" id="PS50011"/>
    </source>
</evidence>
<dbReference type="EMBL" id="GEEE01008826">
    <property type="protein sequence ID" value="JAP54399.1"/>
    <property type="molecule type" value="Transcribed_RNA"/>
</dbReference>
<protein>
    <recommendedName>
        <fullName evidence="3">mitogen-activated protein kinase</fullName>
        <ecNumber evidence="3">2.7.11.24</ecNumber>
    </recommendedName>
</protein>
<dbReference type="EC" id="2.7.11.24" evidence="3"/>
<dbReference type="GO" id="GO:0004707">
    <property type="term" value="F:MAP kinase activity"/>
    <property type="evidence" value="ECO:0007669"/>
    <property type="project" value="UniProtKB-EC"/>
</dbReference>
<keyword evidence="6" id="KW-0808">Transferase</keyword>
<dbReference type="PRINTS" id="PR01773">
    <property type="entry name" value="P38MAPKINASE"/>
</dbReference>
<dbReference type="InterPro" id="IPR011009">
    <property type="entry name" value="Kinase-like_dom_sf"/>
</dbReference>
<dbReference type="CDD" id="cd07851">
    <property type="entry name" value="STKc_p38"/>
    <property type="match status" value="1"/>
</dbReference>
<dbReference type="PROSITE" id="PS01351">
    <property type="entry name" value="MAPK"/>
    <property type="match status" value="1"/>
</dbReference>
<dbReference type="SMART" id="SM00220">
    <property type="entry name" value="S_TKc"/>
    <property type="match status" value="1"/>
</dbReference>
<evidence type="ECO:0000256" key="5">
    <source>
        <dbReference type="ARBA" id="ARBA00022553"/>
    </source>
</evidence>
<keyword evidence="4" id="KW-0723">Serine/threonine-protein kinase</keyword>
<gene>
    <name evidence="11" type="primary">MK14</name>
    <name evidence="11" type="ORF">TR168053</name>
</gene>
<dbReference type="Pfam" id="PF00069">
    <property type="entry name" value="Pkinase"/>
    <property type="match status" value="1"/>
</dbReference>
<dbReference type="AlphaFoldDB" id="A0A0X3PRX8"/>
<accession>A0A0X3PRX8</accession>
<evidence type="ECO:0000256" key="8">
    <source>
        <dbReference type="ARBA" id="ARBA00022777"/>
    </source>
</evidence>
<dbReference type="Gene3D" id="1.10.510.10">
    <property type="entry name" value="Transferase(Phosphotransferase) domain 1"/>
    <property type="match status" value="1"/>
</dbReference>